<evidence type="ECO:0000313" key="3">
    <source>
        <dbReference type="Proteomes" id="UP001220209"/>
    </source>
</evidence>
<dbReference type="AlphaFoldDB" id="A0ABD7Y582"/>
<name>A0ABD7Y582_9BURK</name>
<keyword evidence="1" id="KW-0472">Membrane</keyword>
<reference evidence="2 3" key="1">
    <citation type="submission" date="2021-12" db="EMBL/GenBank/DDBJ databases">
        <title>Genomic and phenotypic characterization of three Burkholderia contaminans isolates recovered from different sources.</title>
        <authorList>
            <person name="Lopez De Volder A."/>
            <person name="Fan Y."/>
            <person name="Nunvar J."/>
            <person name="Herrera T."/>
            <person name="Timp W."/>
            <person name="Degrossi J."/>
        </authorList>
    </citation>
    <scope>NUCLEOTIDE SEQUENCE [LARGE SCALE GENOMIC DNA]</scope>
    <source>
        <strain evidence="2 3">LMG 23361</strain>
    </source>
</reference>
<evidence type="ECO:0000313" key="2">
    <source>
        <dbReference type="EMBL" id="WFN20024.1"/>
    </source>
</evidence>
<sequence>MRIGTPPRARRTNDAGLRAARRACAAFHRYDQCHAKAAPAGALSRPMPNHTALIDATIDRIDTNLIRVASDIKKVPLYRLTMQGACYFIAADDIDAEAFKQIDRLKPGMAVRACVFDDRGRRSIAWIKGNDVAIAPYNVFRQKSSNVSLLIWASCIFMLSLLIDGAAFKSGWAFVGAVTLVVGIISLLGTLLAIAGLSELVFRPQRREAQEKWQYEPASFTAERSNG</sequence>
<feature type="transmembrane region" description="Helical" evidence="1">
    <location>
        <begin position="149"/>
        <end position="168"/>
    </location>
</feature>
<keyword evidence="1" id="KW-1133">Transmembrane helix</keyword>
<dbReference type="RefSeq" id="WP_223274273.1">
    <property type="nucleotide sequence ID" value="NZ_AP018357.1"/>
</dbReference>
<keyword evidence="1" id="KW-0812">Transmembrane</keyword>
<dbReference type="Proteomes" id="UP001220209">
    <property type="component" value="Chromosome 2"/>
</dbReference>
<proteinExistence type="predicted"/>
<dbReference type="EMBL" id="CP090641">
    <property type="protein sequence ID" value="WFN20024.1"/>
    <property type="molecule type" value="Genomic_DNA"/>
</dbReference>
<feature type="transmembrane region" description="Helical" evidence="1">
    <location>
        <begin position="174"/>
        <end position="197"/>
    </location>
</feature>
<organism evidence="2 3">
    <name type="scientific">Burkholderia contaminans</name>
    <dbReference type="NCBI Taxonomy" id="488447"/>
    <lineage>
        <taxon>Bacteria</taxon>
        <taxon>Pseudomonadati</taxon>
        <taxon>Pseudomonadota</taxon>
        <taxon>Betaproteobacteria</taxon>
        <taxon>Burkholderiales</taxon>
        <taxon>Burkholderiaceae</taxon>
        <taxon>Burkholderia</taxon>
        <taxon>Burkholderia cepacia complex</taxon>
    </lineage>
</organism>
<gene>
    <name evidence="2" type="ORF">LXE91_29225</name>
</gene>
<protein>
    <submittedName>
        <fullName evidence="2">Uncharacterized protein</fullName>
    </submittedName>
</protein>
<accession>A0ABD7Y582</accession>
<evidence type="ECO:0000256" key="1">
    <source>
        <dbReference type="SAM" id="Phobius"/>
    </source>
</evidence>
<dbReference type="GeneID" id="93189511"/>